<reference evidence="2 3" key="1">
    <citation type="submission" date="2020-03" db="EMBL/GenBank/DDBJ databases">
        <title>Whole genome shotgun sequence of Phytohabitans houttuyneae NBRC 108639.</title>
        <authorList>
            <person name="Komaki H."/>
            <person name="Tamura T."/>
        </authorList>
    </citation>
    <scope>NUCLEOTIDE SEQUENCE [LARGE SCALE GENOMIC DNA]</scope>
    <source>
        <strain evidence="2 3">NBRC 108639</strain>
    </source>
</reference>
<dbReference type="AlphaFoldDB" id="A0A6V8KJ72"/>
<sequence>MPEPPPAPAPQADDGMVEARVLMAKVTGDQVVWMLEGFPASGGGGVRELRAVRLDGSQARRLARLADGAAPRFSVAGDAVVWEQGARGTEDPTKPLTDVWQVPLAGGRAALLPGAQGWTLAHDGPWPTDSSDWAPCRPLRTVASRSATSSGRGRRGRGLGPRDRPGRGHHAPHPGPRRPGRWHPPVGFDSDTVGLAAIR</sequence>
<proteinExistence type="predicted"/>
<evidence type="ECO:0000313" key="3">
    <source>
        <dbReference type="Proteomes" id="UP000482800"/>
    </source>
</evidence>
<keyword evidence="3" id="KW-1185">Reference proteome</keyword>
<comment type="caution">
    <text evidence="2">The sequence shown here is derived from an EMBL/GenBank/DDBJ whole genome shotgun (WGS) entry which is preliminary data.</text>
</comment>
<organism evidence="2 3">
    <name type="scientific">Phytohabitans houttuyneae</name>
    <dbReference type="NCBI Taxonomy" id="1076126"/>
    <lineage>
        <taxon>Bacteria</taxon>
        <taxon>Bacillati</taxon>
        <taxon>Actinomycetota</taxon>
        <taxon>Actinomycetes</taxon>
        <taxon>Micromonosporales</taxon>
        <taxon>Micromonosporaceae</taxon>
    </lineage>
</organism>
<feature type="region of interest" description="Disordered" evidence="1">
    <location>
        <begin position="141"/>
        <end position="199"/>
    </location>
</feature>
<protein>
    <submittedName>
        <fullName evidence="2">Uncharacterized protein</fullName>
    </submittedName>
</protein>
<evidence type="ECO:0000313" key="2">
    <source>
        <dbReference type="EMBL" id="GFJ83904.1"/>
    </source>
</evidence>
<name>A0A6V8KJ72_9ACTN</name>
<gene>
    <name evidence="2" type="ORF">Phou_080840</name>
</gene>
<feature type="compositionally biased region" description="Basic residues" evidence="1">
    <location>
        <begin position="167"/>
        <end position="181"/>
    </location>
</feature>
<reference evidence="2 3" key="2">
    <citation type="submission" date="2020-03" db="EMBL/GenBank/DDBJ databases">
        <authorList>
            <person name="Ichikawa N."/>
            <person name="Kimura A."/>
            <person name="Kitahashi Y."/>
            <person name="Uohara A."/>
        </authorList>
    </citation>
    <scope>NUCLEOTIDE SEQUENCE [LARGE SCALE GENOMIC DNA]</scope>
    <source>
        <strain evidence="2 3">NBRC 108639</strain>
    </source>
</reference>
<evidence type="ECO:0000256" key="1">
    <source>
        <dbReference type="SAM" id="MobiDB-lite"/>
    </source>
</evidence>
<dbReference type="EMBL" id="BLPF01000003">
    <property type="protein sequence ID" value="GFJ83904.1"/>
    <property type="molecule type" value="Genomic_DNA"/>
</dbReference>
<accession>A0A6V8KJ72</accession>
<dbReference type="Proteomes" id="UP000482800">
    <property type="component" value="Unassembled WGS sequence"/>
</dbReference>